<dbReference type="AlphaFoldDB" id="E3Q0V1"/>
<reference evidence="1" key="1">
    <citation type="submission" date="2010-10" db="EMBL/GenBank/DDBJ databases">
        <title>Characterization of the DNA region conferring increased thermotolerance in Cronobacter spp.</title>
        <authorList>
            <person name="Gajdosova J."/>
            <person name="Benedikovicova K."/>
            <person name="Kamodyova N."/>
            <person name="Tothova L."/>
            <person name="Kaclikova E."/>
            <person name="Stuchlik S."/>
            <person name="Turna J."/>
            <person name="Drahovska H."/>
        </authorList>
    </citation>
    <scope>NUCLEOTIDE SEQUENCE</scope>
    <source>
        <strain evidence="1">ATCC 29544</strain>
    </source>
</reference>
<proteinExistence type="predicted"/>
<dbReference type="EMBL" id="FR714908">
    <property type="protein sequence ID" value="CBX33346.1"/>
    <property type="molecule type" value="Genomic_DNA"/>
</dbReference>
<evidence type="ECO:0000313" key="1">
    <source>
        <dbReference type="EMBL" id="CBX33346.1"/>
    </source>
</evidence>
<sequence>MIGTARLSMRTRAEHLRRQRDERCLDSRGFLGKQANPFVDEVGIEAVAQGDVCDGGTGFRTL</sequence>
<name>E3Q0V1_CROSK</name>
<organism evidence="1">
    <name type="scientific">Cronobacter sakazakii</name>
    <name type="common">Enterobacter sakazakii</name>
    <dbReference type="NCBI Taxonomy" id="28141"/>
    <lineage>
        <taxon>Bacteria</taxon>
        <taxon>Pseudomonadati</taxon>
        <taxon>Pseudomonadota</taxon>
        <taxon>Gammaproteobacteria</taxon>
        <taxon>Enterobacterales</taxon>
        <taxon>Enterobacteriaceae</taxon>
        <taxon>Cronobacter</taxon>
    </lineage>
</organism>
<protein>
    <submittedName>
        <fullName evidence="1">Uncharacterized protein</fullName>
    </submittedName>
</protein>
<accession>E3Q0V1</accession>